<evidence type="ECO:0000256" key="8">
    <source>
        <dbReference type="ARBA" id="ARBA00023204"/>
    </source>
</evidence>
<name>A0A5K1U807_ENTHI</name>
<dbReference type="OMA" id="THILDIM"/>
<accession>A0A5K1U807</accession>
<dbReference type="GO" id="GO:0003697">
    <property type="term" value="F:single-stranded DNA binding"/>
    <property type="evidence" value="ECO:0007669"/>
    <property type="project" value="TreeGrafter"/>
</dbReference>
<dbReference type="SUPFAM" id="SSF52980">
    <property type="entry name" value="Restriction endonuclease-like"/>
    <property type="match status" value="1"/>
</dbReference>
<dbReference type="GO" id="GO:0000712">
    <property type="term" value="P:resolution of meiotic recombination intermediates"/>
    <property type="evidence" value="ECO:0007669"/>
    <property type="project" value="TreeGrafter"/>
</dbReference>
<dbReference type="AlphaFoldDB" id="A0A5K1U807"/>
<proteinExistence type="inferred from homology"/>
<dbReference type="InterPro" id="IPR047520">
    <property type="entry name" value="XPF_nuclease"/>
</dbReference>
<evidence type="ECO:0000256" key="9">
    <source>
        <dbReference type="ARBA" id="ARBA00023242"/>
    </source>
</evidence>
<dbReference type="VEuPathDB" id="AmoebaDB:EHI_148310"/>
<dbReference type="VEuPathDB" id="AmoebaDB:EHI8A_079230"/>
<keyword evidence="6" id="KW-0378">Hydrolase</keyword>
<dbReference type="GO" id="GO:1901255">
    <property type="term" value="P:nucleotide-excision repair involved in interstrand cross-link repair"/>
    <property type="evidence" value="ECO:0007669"/>
    <property type="project" value="TreeGrafter"/>
</dbReference>
<dbReference type="GO" id="GO:0003684">
    <property type="term" value="F:damaged DNA binding"/>
    <property type="evidence" value="ECO:0007669"/>
    <property type="project" value="TreeGrafter"/>
</dbReference>
<dbReference type="FunFam" id="3.40.50.10130:FF:000002">
    <property type="entry name" value="DNA repair endonuclease XPF"/>
    <property type="match status" value="1"/>
</dbReference>
<dbReference type="Pfam" id="PF02732">
    <property type="entry name" value="ERCC4"/>
    <property type="match status" value="1"/>
</dbReference>
<evidence type="ECO:0000256" key="5">
    <source>
        <dbReference type="ARBA" id="ARBA00022763"/>
    </source>
</evidence>
<dbReference type="Gene3D" id="3.40.50.10130">
    <property type="match status" value="1"/>
</dbReference>
<keyword evidence="7" id="KW-0238">DNA-binding</keyword>
<comment type="caution">
    <text evidence="11">The sequence shown here is derived from an EMBL/GenBank/DDBJ whole genome shotgun (WGS) entry which is preliminary data.</text>
</comment>
<dbReference type="Gene3D" id="1.10.150.20">
    <property type="entry name" value="5' to 3' exonuclease, C-terminal subdomain"/>
    <property type="match status" value="1"/>
</dbReference>
<dbReference type="CDD" id="cd20078">
    <property type="entry name" value="XPF_nuclease_XPF_euk"/>
    <property type="match status" value="1"/>
</dbReference>
<dbReference type="SMART" id="SM00891">
    <property type="entry name" value="ERCC4"/>
    <property type="match status" value="1"/>
</dbReference>
<keyword evidence="3" id="KW-0540">Nuclease</keyword>
<dbReference type="EMBL" id="BDEQ01000001">
    <property type="protein sequence ID" value="GAT91669.1"/>
    <property type="molecule type" value="Genomic_DNA"/>
</dbReference>
<reference evidence="11 12" key="1">
    <citation type="submission" date="2016-05" db="EMBL/GenBank/DDBJ databases">
        <title>First whole genome sequencing of Entamoeba histolytica HM1:IMSS-clone-6.</title>
        <authorList>
            <person name="Mukherjee Avik.K."/>
            <person name="Izumyama S."/>
            <person name="Nakada-Tsukui K."/>
            <person name="Nozaki T."/>
        </authorList>
    </citation>
    <scope>NUCLEOTIDE SEQUENCE [LARGE SCALE GENOMIC DNA]</scope>
    <source>
        <strain evidence="11 12">HM1:IMSS clone 6</strain>
    </source>
</reference>
<organism evidence="11 12">
    <name type="scientific">Entamoeba histolytica</name>
    <dbReference type="NCBI Taxonomy" id="5759"/>
    <lineage>
        <taxon>Eukaryota</taxon>
        <taxon>Amoebozoa</taxon>
        <taxon>Evosea</taxon>
        <taxon>Archamoebae</taxon>
        <taxon>Mastigamoebida</taxon>
        <taxon>Entamoebidae</taxon>
        <taxon>Entamoeba</taxon>
    </lineage>
</organism>
<dbReference type="GO" id="GO:0000110">
    <property type="term" value="C:nucleotide-excision repair factor 1 complex"/>
    <property type="evidence" value="ECO:0007669"/>
    <property type="project" value="TreeGrafter"/>
</dbReference>
<comment type="similarity">
    <text evidence="2">Belongs to the XPF family.</text>
</comment>
<sequence length="882" mass="104659">MEQFVDNVALQIVSCKSFTILSHGYLLPEISLSAVHKDMKLYLSHNKSIPAIFLINAPPHIFHHFKLYSEGLTFDSSTIKEIKKRKSEQTLLNFIRSIDYSGVDSSSISQSCVSELNQSSIASSNEDIYIPLLSIDYKLSIEKRKELYKNGGIFFVTTRILISDLISNEFNWNNCIFYIFDIEDIQKRFNISFIGQVFLTLTKNKGLLRCLTQKTHQLVVIPKIYERIKEIFRIDKVFFFSYTFPELIKIRNEFKYFNVVQLKLQMSESMKIIEQGIFESMKYIAIEIRHRLKIQPNVLPDSMLLFGEFEKRINNYNKGIDYDSDIELMCIDIKTLRHLMFSLYILNPVLFFIQLETMKLLVWGEDSMFWLGKKTMELVIETTKARLWNKDKFLIEKQPKHIEMMNIIKHENQKGNDVVIIVRNQQTKQELIHSWNVDDGTLLDIYQQWFDKKNELEKHIKEVHLKYRTDANSKIKKWKFVQSEGINLNQKNEGDNGEVIGIDDKDDVKPEDEIIFGYNSVMYEMSQRFYLTQQMVIEETQQKLSQMKKKNEQFNCREYKGRINKIITQNEMNNELFWDKPKAIILYNCSLWVTRVLETYVHSRDEEIKLYLLFYEKSYEMIKYQQTILREKNAFEQLVKTEMKSKELNIDQKEIEIIPIQDRVKTIIVDIREFRCELPFHLFNQNYKLIPKQLEIGDYILSPNICIERKSAIDLAGSLKSRRINKQIQNMFRKYNTVVLLIECYSSEGFEQYDSSKTEQVLKSYTNIFTQLITEFPQLKIVWSYSPQMTTHIFNDLKQNDSEPTEEDCKMIENDDDLTNWNALEVLKRMPGITTDQLYDIEHNPNLTFSKLIQMSEEQLKDILKEDKNVKLFHHACNLQFK</sequence>
<dbReference type="VEuPathDB" id="AmoebaDB:EHI7A_075930"/>
<evidence type="ECO:0000256" key="2">
    <source>
        <dbReference type="ARBA" id="ARBA00010015"/>
    </source>
</evidence>
<dbReference type="VEuPathDB" id="AmoebaDB:KM1_143320"/>
<protein>
    <submittedName>
        <fullName evidence="11">DNA repair endonuclease putative</fullName>
    </submittedName>
</protein>
<evidence type="ECO:0000256" key="7">
    <source>
        <dbReference type="ARBA" id="ARBA00023125"/>
    </source>
</evidence>
<evidence type="ECO:0000256" key="3">
    <source>
        <dbReference type="ARBA" id="ARBA00022722"/>
    </source>
</evidence>
<keyword evidence="9" id="KW-0539">Nucleus</keyword>
<evidence type="ECO:0000259" key="10">
    <source>
        <dbReference type="SMART" id="SM00891"/>
    </source>
</evidence>
<evidence type="ECO:0000256" key="4">
    <source>
        <dbReference type="ARBA" id="ARBA00022759"/>
    </source>
</evidence>
<keyword evidence="5" id="KW-0227">DNA damage</keyword>
<dbReference type="GO" id="GO:0000014">
    <property type="term" value="F:single-stranded DNA endodeoxyribonuclease activity"/>
    <property type="evidence" value="ECO:0007669"/>
    <property type="project" value="TreeGrafter"/>
</dbReference>
<dbReference type="GO" id="GO:0000724">
    <property type="term" value="P:double-strand break repair via homologous recombination"/>
    <property type="evidence" value="ECO:0007669"/>
    <property type="project" value="TreeGrafter"/>
</dbReference>
<keyword evidence="4 11" id="KW-0255">Endonuclease</keyword>
<dbReference type="InterPro" id="IPR006166">
    <property type="entry name" value="ERCC4_domain"/>
</dbReference>
<evidence type="ECO:0000313" key="12">
    <source>
        <dbReference type="Proteomes" id="UP000078387"/>
    </source>
</evidence>
<dbReference type="PANTHER" id="PTHR10150:SF0">
    <property type="entry name" value="DNA REPAIR ENDONUCLEASE XPF"/>
    <property type="match status" value="1"/>
</dbReference>
<gene>
    <name evidence="11" type="ORF">CL6EHI_148310</name>
</gene>
<feature type="domain" description="ERCC4" evidence="10">
    <location>
        <begin position="666"/>
        <end position="746"/>
    </location>
</feature>
<evidence type="ECO:0000256" key="1">
    <source>
        <dbReference type="ARBA" id="ARBA00004123"/>
    </source>
</evidence>
<comment type="subcellular location">
    <subcellularLocation>
        <location evidence="1">Nucleus</location>
    </subcellularLocation>
</comment>
<evidence type="ECO:0000256" key="6">
    <source>
        <dbReference type="ARBA" id="ARBA00022801"/>
    </source>
</evidence>
<dbReference type="VEuPathDB" id="AmoebaDB:EHI5A_004470"/>
<dbReference type="PANTHER" id="PTHR10150">
    <property type="entry name" value="DNA REPAIR ENDONUCLEASE XPF"/>
    <property type="match status" value="1"/>
</dbReference>
<keyword evidence="8" id="KW-0234">DNA repair</keyword>
<evidence type="ECO:0000313" key="11">
    <source>
        <dbReference type="EMBL" id="GAT91669.1"/>
    </source>
</evidence>
<dbReference type="Proteomes" id="UP000078387">
    <property type="component" value="Unassembled WGS sequence"/>
</dbReference>
<dbReference type="InterPro" id="IPR011335">
    <property type="entry name" value="Restrct_endonuc-II-like"/>
</dbReference>